<organism evidence="2 3">
    <name type="scientific">Porphyromonas canoris</name>
    <dbReference type="NCBI Taxonomy" id="36875"/>
    <lineage>
        <taxon>Bacteria</taxon>
        <taxon>Pseudomonadati</taxon>
        <taxon>Bacteroidota</taxon>
        <taxon>Bacteroidia</taxon>
        <taxon>Bacteroidales</taxon>
        <taxon>Porphyromonadaceae</taxon>
        <taxon>Porphyromonas</taxon>
    </lineage>
</organism>
<dbReference type="RefSeq" id="WP_036791224.1">
    <property type="nucleotide sequence ID" value="NZ_JQZV01000013.1"/>
</dbReference>
<sequence length="140" mass="16073">MGREEYKRQHLEFIQGAINRMASNSFQIKGFTVAVVAILGSLYTANREYFCILSALLATILFALIDAYYLQLERKYRQLYDESVEMMDNDSLSLKEIYNMDVSEIKKSYCKALFSRSLCVPYLPILLLILIGCLASCHCL</sequence>
<keyword evidence="1" id="KW-1133">Transmembrane helix</keyword>
<accession>A0ABR4XJ89</accession>
<feature type="transmembrane region" description="Helical" evidence="1">
    <location>
        <begin position="21"/>
        <end position="43"/>
    </location>
</feature>
<dbReference type="EMBL" id="JQZV01000013">
    <property type="protein sequence ID" value="KGN91768.1"/>
    <property type="molecule type" value="Genomic_DNA"/>
</dbReference>
<feature type="transmembrane region" description="Helical" evidence="1">
    <location>
        <begin position="49"/>
        <end position="70"/>
    </location>
</feature>
<keyword evidence="1" id="KW-0472">Membrane</keyword>
<evidence type="ECO:0008006" key="4">
    <source>
        <dbReference type="Google" id="ProtNLM"/>
    </source>
</evidence>
<evidence type="ECO:0000313" key="3">
    <source>
        <dbReference type="Proteomes" id="UP000030101"/>
    </source>
</evidence>
<evidence type="ECO:0000313" key="2">
    <source>
        <dbReference type="EMBL" id="KGN91768.1"/>
    </source>
</evidence>
<dbReference type="Proteomes" id="UP000030101">
    <property type="component" value="Unassembled WGS sequence"/>
</dbReference>
<name>A0ABR4XJ89_9PORP</name>
<protein>
    <recommendedName>
        <fullName evidence="4">SMODS and SLOG-associating 2TM effector domain-containing protein</fullName>
    </recommendedName>
</protein>
<keyword evidence="1" id="KW-0812">Transmembrane</keyword>
<reference evidence="2 3" key="1">
    <citation type="submission" date="2014-08" db="EMBL/GenBank/DDBJ databases">
        <title>Porphyromonas canoris strain:OH2762 Genome sequencing.</title>
        <authorList>
            <person name="Wallis C."/>
            <person name="Deusch O."/>
            <person name="O'Flynn C."/>
            <person name="Davis I."/>
            <person name="Jospin G."/>
            <person name="Darling A.E."/>
            <person name="Coil D.A."/>
            <person name="Alexiev A."/>
            <person name="Horsfall A."/>
            <person name="Kirkwood N."/>
            <person name="Harris S."/>
            <person name="Eisen J.A."/>
        </authorList>
    </citation>
    <scope>NUCLEOTIDE SEQUENCE [LARGE SCALE GENOMIC DNA]</scope>
    <source>
        <strain evidence="3">COT-108 OH2762</strain>
    </source>
</reference>
<evidence type="ECO:0000256" key="1">
    <source>
        <dbReference type="SAM" id="Phobius"/>
    </source>
</evidence>
<feature type="transmembrane region" description="Helical" evidence="1">
    <location>
        <begin position="113"/>
        <end position="132"/>
    </location>
</feature>
<keyword evidence="3" id="KW-1185">Reference proteome</keyword>
<comment type="caution">
    <text evidence="2">The sequence shown here is derived from an EMBL/GenBank/DDBJ whole genome shotgun (WGS) entry which is preliminary data.</text>
</comment>
<proteinExistence type="predicted"/>
<gene>
    <name evidence="2" type="ORF">HQ43_06655</name>
</gene>